<dbReference type="InterPro" id="IPR012943">
    <property type="entry name" value="Cnn_1N"/>
</dbReference>
<dbReference type="GO" id="GO:0000132">
    <property type="term" value="P:establishment of mitotic spindle orientation"/>
    <property type="evidence" value="ECO:0007669"/>
    <property type="project" value="TreeGrafter"/>
</dbReference>
<dbReference type="PANTHER" id="PTHR46930">
    <property type="entry name" value="CDK5 REGULATORY SUBUNIT-ASSOCIATED PROTEIN 2"/>
    <property type="match status" value="1"/>
</dbReference>
<dbReference type="GO" id="GO:0035371">
    <property type="term" value="C:microtubule plus-end"/>
    <property type="evidence" value="ECO:0007669"/>
    <property type="project" value="TreeGrafter"/>
</dbReference>
<dbReference type="GO" id="GO:0005815">
    <property type="term" value="C:microtubule organizing center"/>
    <property type="evidence" value="ECO:0007669"/>
    <property type="project" value="InterPro"/>
</dbReference>
<dbReference type="STRING" id="578458.D8PUA5"/>
<dbReference type="GO" id="GO:0005737">
    <property type="term" value="C:cytoplasm"/>
    <property type="evidence" value="ECO:0007669"/>
    <property type="project" value="UniProtKB-SubCell"/>
</dbReference>
<evidence type="ECO:0000256" key="2">
    <source>
        <dbReference type="ARBA" id="ARBA00022490"/>
    </source>
</evidence>
<dbReference type="InParanoid" id="D8PUA5"/>
<dbReference type="Pfam" id="PF07989">
    <property type="entry name" value="Cnn_1N"/>
    <property type="match status" value="1"/>
</dbReference>
<dbReference type="Proteomes" id="UP000007431">
    <property type="component" value="Unassembled WGS sequence"/>
</dbReference>
<feature type="compositionally biased region" description="Low complexity" evidence="4">
    <location>
        <begin position="42"/>
        <end position="58"/>
    </location>
</feature>
<dbReference type="GO" id="GO:0008017">
    <property type="term" value="F:microtubule binding"/>
    <property type="evidence" value="ECO:0007669"/>
    <property type="project" value="TreeGrafter"/>
</dbReference>
<dbReference type="VEuPathDB" id="FungiDB:SCHCODRAFT_02604140"/>
<dbReference type="GO" id="GO:0090266">
    <property type="term" value="P:regulation of mitotic cell cycle spindle assembly checkpoint"/>
    <property type="evidence" value="ECO:0007669"/>
    <property type="project" value="TreeGrafter"/>
</dbReference>
<reference evidence="6 7" key="1">
    <citation type="journal article" date="2010" name="Nat. Biotechnol.">
        <title>Genome sequence of the model mushroom Schizophyllum commune.</title>
        <authorList>
            <person name="Ohm R.A."/>
            <person name="de Jong J.F."/>
            <person name="Lugones L.G."/>
            <person name="Aerts A."/>
            <person name="Kothe E."/>
            <person name="Stajich J.E."/>
            <person name="de Vries R.P."/>
            <person name="Record E."/>
            <person name="Levasseur A."/>
            <person name="Baker S.E."/>
            <person name="Bartholomew K.A."/>
            <person name="Coutinho P.M."/>
            <person name="Erdmann S."/>
            <person name="Fowler T.J."/>
            <person name="Gathman A.C."/>
            <person name="Lombard V."/>
            <person name="Henrissat B."/>
            <person name="Knabe N."/>
            <person name="Kuees U."/>
            <person name="Lilly W.W."/>
            <person name="Lindquist E."/>
            <person name="Lucas S."/>
            <person name="Magnuson J.K."/>
            <person name="Piumi F."/>
            <person name="Raudaskoski M."/>
            <person name="Salamov A."/>
            <person name="Schmutz J."/>
            <person name="Schwarze F.W.M.R."/>
            <person name="vanKuyk P.A."/>
            <person name="Horton J.S."/>
            <person name="Grigoriev I.V."/>
            <person name="Woesten H.A.B."/>
        </authorList>
    </citation>
    <scope>NUCLEOTIDE SEQUENCE [LARGE SCALE GENOMIC DNA]</scope>
    <source>
        <strain evidence="7">H4-8 / FGSC 9210</strain>
    </source>
</reference>
<evidence type="ECO:0000256" key="3">
    <source>
        <dbReference type="SAM" id="Coils"/>
    </source>
</evidence>
<evidence type="ECO:0000313" key="7">
    <source>
        <dbReference type="Proteomes" id="UP000007431"/>
    </source>
</evidence>
<accession>D8PUA5</accession>
<organism evidence="7">
    <name type="scientific">Schizophyllum commune (strain H4-8 / FGSC 9210)</name>
    <name type="common">Split gill fungus</name>
    <dbReference type="NCBI Taxonomy" id="578458"/>
    <lineage>
        <taxon>Eukaryota</taxon>
        <taxon>Fungi</taxon>
        <taxon>Dikarya</taxon>
        <taxon>Basidiomycota</taxon>
        <taxon>Agaricomycotina</taxon>
        <taxon>Agaricomycetes</taxon>
        <taxon>Agaricomycetidae</taxon>
        <taxon>Agaricales</taxon>
        <taxon>Schizophyllaceae</taxon>
        <taxon>Schizophyllum</taxon>
    </lineage>
</organism>
<proteinExistence type="predicted"/>
<feature type="non-terminal residue" evidence="6">
    <location>
        <position position="337"/>
    </location>
</feature>
<sequence>MSSALNSMPDLSIAQSVGNPEFSLGSISSGFSTPARKTNRRVPSTTSATTAPSSAPVSTPSPPPTNRRKEPAMSLSRRLSALNDHDDDIMEEEDVLGTPGAKKKGNDEPETPMPARSAKRAGRASKGAPLTLRDQEKHIDSLKKENFNVKLRVHFLEERLAQLAPDQMDQALKQNINLKIEVQNRGLEIKKLKKLVLELERELERLQKGHGSSRSRERELEEKLDERDREIKELRRKLREGRSDNDAMRELENRNEELEAELGDMRSLLEDNVEEINRLRVLLEGGGNEDIHHKVEELEGINEELRMQLEDHADAAAQRDDEREDLLDEIERLPPAA</sequence>
<comment type="subcellular location">
    <subcellularLocation>
        <location evidence="1">Cytoplasm</location>
    </subcellularLocation>
</comment>
<protein>
    <recommendedName>
        <fullName evidence="5">Centrosomin N-terminal motif 1 domain-containing protein</fullName>
    </recommendedName>
</protein>
<evidence type="ECO:0000256" key="1">
    <source>
        <dbReference type="ARBA" id="ARBA00004496"/>
    </source>
</evidence>
<dbReference type="GO" id="GO:0097431">
    <property type="term" value="C:mitotic spindle pole"/>
    <property type="evidence" value="ECO:0007669"/>
    <property type="project" value="TreeGrafter"/>
</dbReference>
<dbReference type="PANTHER" id="PTHR46930:SF1">
    <property type="entry name" value="CDK5 REGULATORY SUBUNIT-ASSOCIATED PROTEIN 2"/>
    <property type="match status" value="1"/>
</dbReference>
<dbReference type="eggNOG" id="ENOG502QU0H">
    <property type="taxonomic scope" value="Eukaryota"/>
</dbReference>
<dbReference type="GO" id="GO:0007059">
    <property type="term" value="P:chromosome segregation"/>
    <property type="evidence" value="ECO:0007669"/>
    <property type="project" value="TreeGrafter"/>
</dbReference>
<dbReference type="EMBL" id="GL377303">
    <property type="protein sequence ID" value="EFJ01417.1"/>
    <property type="molecule type" value="Genomic_DNA"/>
</dbReference>
<dbReference type="HOGENOM" id="CLU_824268_0_0_1"/>
<dbReference type="GO" id="GO:0001578">
    <property type="term" value="P:microtubule bundle formation"/>
    <property type="evidence" value="ECO:0007669"/>
    <property type="project" value="TreeGrafter"/>
</dbReference>
<evidence type="ECO:0000256" key="4">
    <source>
        <dbReference type="SAM" id="MobiDB-lite"/>
    </source>
</evidence>
<feature type="compositionally biased region" description="Polar residues" evidence="4">
    <location>
        <begin position="25"/>
        <end position="36"/>
    </location>
</feature>
<keyword evidence="3" id="KW-0175">Coiled coil</keyword>
<feature type="coiled-coil region" evidence="3">
    <location>
        <begin position="139"/>
        <end position="315"/>
    </location>
</feature>
<feature type="domain" description="Centrosomin N-terminal motif 1" evidence="5">
    <location>
        <begin position="131"/>
        <end position="204"/>
    </location>
</feature>
<feature type="compositionally biased region" description="Acidic residues" evidence="4">
    <location>
        <begin position="85"/>
        <end position="95"/>
    </location>
</feature>
<keyword evidence="2" id="KW-0963">Cytoplasm</keyword>
<evidence type="ECO:0000313" key="6">
    <source>
        <dbReference type="EMBL" id="EFJ01417.1"/>
    </source>
</evidence>
<evidence type="ECO:0000259" key="5">
    <source>
        <dbReference type="Pfam" id="PF07989"/>
    </source>
</evidence>
<dbReference type="GO" id="GO:0043015">
    <property type="term" value="F:gamma-tubulin binding"/>
    <property type="evidence" value="ECO:0007669"/>
    <property type="project" value="TreeGrafter"/>
</dbReference>
<keyword evidence="7" id="KW-1185">Reference proteome</keyword>
<dbReference type="InterPro" id="IPR042791">
    <property type="entry name" value="CDK5RAP2"/>
</dbReference>
<dbReference type="AlphaFoldDB" id="D8PUA5"/>
<feature type="region of interest" description="Disordered" evidence="4">
    <location>
        <begin position="1"/>
        <end position="137"/>
    </location>
</feature>
<gene>
    <name evidence="6" type="ORF">SCHCODRAFT_106258</name>
</gene>
<name>D8PUA5_SCHCM</name>